<evidence type="ECO:0000313" key="3">
    <source>
        <dbReference type="Proteomes" id="UP000199542"/>
    </source>
</evidence>
<dbReference type="EMBL" id="FMTM01000009">
    <property type="protein sequence ID" value="SCW79410.1"/>
    <property type="molecule type" value="Genomic_DNA"/>
</dbReference>
<keyword evidence="1" id="KW-1133">Transmembrane helix</keyword>
<feature type="transmembrane region" description="Helical" evidence="1">
    <location>
        <begin position="9"/>
        <end position="26"/>
    </location>
</feature>
<dbReference type="Pfam" id="PF11755">
    <property type="entry name" value="DUF3311"/>
    <property type="match status" value="1"/>
</dbReference>
<reference evidence="2 3" key="1">
    <citation type="submission" date="2016-10" db="EMBL/GenBank/DDBJ databases">
        <authorList>
            <person name="de Groot N.N."/>
        </authorList>
    </citation>
    <scope>NUCLEOTIDE SEQUENCE [LARGE SCALE GENOMIC DNA]</scope>
    <source>
        <strain evidence="2 3">CGMCC 1.3401</strain>
    </source>
</reference>
<organism evidence="2 3">
    <name type="scientific">Rhizobium mongolense subsp. loessense</name>
    <dbReference type="NCBI Taxonomy" id="158890"/>
    <lineage>
        <taxon>Bacteria</taxon>
        <taxon>Pseudomonadati</taxon>
        <taxon>Pseudomonadota</taxon>
        <taxon>Alphaproteobacteria</taxon>
        <taxon>Hyphomicrobiales</taxon>
        <taxon>Rhizobiaceae</taxon>
        <taxon>Rhizobium/Agrobacterium group</taxon>
        <taxon>Rhizobium</taxon>
    </lineage>
</organism>
<evidence type="ECO:0008006" key="4">
    <source>
        <dbReference type="Google" id="ProtNLM"/>
    </source>
</evidence>
<proteinExistence type="predicted"/>
<keyword evidence="1" id="KW-0812">Transmembrane</keyword>
<protein>
    <recommendedName>
        <fullName evidence="4">DUF3311 domain-containing protein</fullName>
    </recommendedName>
</protein>
<gene>
    <name evidence="2" type="ORF">SAMN02927900_04993</name>
</gene>
<accession>A0A1G4TDD4</accession>
<dbReference type="RefSeq" id="WP_022716120.1">
    <property type="nucleotide sequence ID" value="NZ_FMTM01000009.1"/>
</dbReference>
<evidence type="ECO:0000313" key="2">
    <source>
        <dbReference type="EMBL" id="SCW79410.1"/>
    </source>
</evidence>
<dbReference type="InterPro" id="IPR021741">
    <property type="entry name" value="DUF3311"/>
</dbReference>
<sequence>MEKSRNKAALWLLVIPYIGLLWPPLYNIREPALFGFPFFYWYQLLWVPITATLTWIAYRSTRNDD</sequence>
<dbReference type="AlphaFoldDB" id="A0A1G4TDD4"/>
<dbReference type="Proteomes" id="UP000199542">
    <property type="component" value="Unassembled WGS sequence"/>
</dbReference>
<evidence type="ECO:0000256" key="1">
    <source>
        <dbReference type="SAM" id="Phobius"/>
    </source>
</evidence>
<name>A0A1G4TDD4_9HYPH</name>
<feature type="transmembrane region" description="Helical" evidence="1">
    <location>
        <begin position="38"/>
        <end position="58"/>
    </location>
</feature>
<keyword evidence="1" id="KW-0472">Membrane</keyword>